<feature type="transmembrane region" description="Helical" evidence="1">
    <location>
        <begin position="316"/>
        <end position="332"/>
    </location>
</feature>
<evidence type="ECO:0008006" key="4">
    <source>
        <dbReference type="Google" id="ProtNLM"/>
    </source>
</evidence>
<feature type="transmembrane region" description="Helical" evidence="1">
    <location>
        <begin position="114"/>
        <end position="134"/>
    </location>
</feature>
<accession>A0ABU0MSE7</accession>
<keyword evidence="3" id="KW-1185">Reference proteome</keyword>
<protein>
    <recommendedName>
        <fullName evidence="4">Oligosaccharide repeat unit polymerase</fullName>
    </recommendedName>
</protein>
<organism evidence="2 3">
    <name type="scientific">Azospirillum picis</name>
    <dbReference type="NCBI Taxonomy" id="488438"/>
    <lineage>
        <taxon>Bacteria</taxon>
        <taxon>Pseudomonadati</taxon>
        <taxon>Pseudomonadota</taxon>
        <taxon>Alphaproteobacteria</taxon>
        <taxon>Rhodospirillales</taxon>
        <taxon>Azospirillaceae</taxon>
        <taxon>Azospirillum</taxon>
    </lineage>
</organism>
<name>A0ABU0MSE7_9PROT</name>
<evidence type="ECO:0000256" key="1">
    <source>
        <dbReference type="SAM" id="Phobius"/>
    </source>
</evidence>
<dbReference type="Proteomes" id="UP001244552">
    <property type="component" value="Unassembled WGS sequence"/>
</dbReference>
<feature type="transmembrane region" description="Helical" evidence="1">
    <location>
        <begin position="344"/>
        <end position="361"/>
    </location>
</feature>
<feature type="transmembrane region" description="Helical" evidence="1">
    <location>
        <begin position="367"/>
        <end position="385"/>
    </location>
</feature>
<keyword evidence="1" id="KW-1133">Transmembrane helix</keyword>
<comment type="caution">
    <text evidence="2">The sequence shown here is derived from an EMBL/GenBank/DDBJ whole genome shotgun (WGS) entry which is preliminary data.</text>
</comment>
<proteinExistence type="predicted"/>
<feature type="transmembrane region" description="Helical" evidence="1">
    <location>
        <begin position="141"/>
        <end position="159"/>
    </location>
</feature>
<evidence type="ECO:0000313" key="3">
    <source>
        <dbReference type="Proteomes" id="UP001244552"/>
    </source>
</evidence>
<keyword evidence="1" id="KW-0472">Membrane</keyword>
<reference evidence="2 3" key="1">
    <citation type="submission" date="2023-07" db="EMBL/GenBank/DDBJ databases">
        <title>Genomic Encyclopedia of Type Strains, Phase IV (KMG-IV): sequencing the most valuable type-strain genomes for metagenomic binning, comparative biology and taxonomic classification.</title>
        <authorList>
            <person name="Goeker M."/>
        </authorList>
    </citation>
    <scope>NUCLEOTIDE SEQUENCE [LARGE SCALE GENOMIC DNA]</scope>
    <source>
        <strain evidence="2 3">DSM 19922</strain>
    </source>
</reference>
<feature type="transmembrane region" description="Helical" evidence="1">
    <location>
        <begin position="12"/>
        <end position="28"/>
    </location>
</feature>
<dbReference type="EMBL" id="JAUSVU010000023">
    <property type="protein sequence ID" value="MDQ0536118.1"/>
    <property type="molecule type" value="Genomic_DNA"/>
</dbReference>
<keyword evidence="1" id="KW-0812">Transmembrane</keyword>
<gene>
    <name evidence="2" type="ORF">QO018_005009</name>
</gene>
<feature type="transmembrane region" description="Helical" evidence="1">
    <location>
        <begin position="78"/>
        <end position="94"/>
    </location>
</feature>
<evidence type="ECO:0000313" key="2">
    <source>
        <dbReference type="EMBL" id="MDQ0536118.1"/>
    </source>
</evidence>
<sequence>MLGRKGRIYEYPFFAGAMFFSFVLPQLPGLAGDPYLPEGAFAKTMVVTLSCAVMLWLGWAVTNRPMRAFAYEMSEQRLITAAAALSAAGAFFYFKISHLPVEVRDLSLPTGLPVAYNFFAKMLGYGFTLATICFVRTGSRLALVIALFGAMFYLERIIFAGRRGDTSEFVLIILLSYWFERGRTVPRALALAAVLVGTLVMNSTGDYRKVAKAEEGPSLDRVMQIDFVGNLKDLLANGGPEMLNAVYKINAIDENMILDFGAFHWNTLVFNYIPAQVTGTEFKDLLFIPIRNPYAFTAHAPATGSTETGMADGFGSFWYFGAIKFFLIGLVLKRLYCAAMQRSIPGQFLYMLLLTPGMLAITHHTHFILNIWVHLSIFVYPVLLWSRKPADRFAPTTLGRSGPIRDPRRAFSA</sequence>
<dbReference type="RefSeq" id="WP_209984024.1">
    <property type="nucleotide sequence ID" value="NZ_JAGINO010000013.1"/>
</dbReference>
<feature type="transmembrane region" description="Helical" evidence="1">
    <location>
        <begin position="40"/>
        <end position="57"/>
    </location>
</feature>